<dbReference type="InterPro" id="IPR006616">
    <property type="entry name" value="DM9_repeat"/>
</dbReference>
<dbReference type="STRING" id="7260.B4MJP6"/>
<dbReference type="EMBL" id="CH963846">
    <property type="protein sequence ID" value="EDW72335.1"/>
    <property type="molecule type" value="Genomic_DNA"/>
</dbReference>
<gene>
    <name evidence="1" type="primary">Dwil\GK20869</name>
    <name evidence="1" type="ORF">Dwil_GK20869</name>
</gene>
<protein>
    <submittedName>
        <fullName evidence="1">Uncharacterized protein</fullName>
    </submittedName>
</protein>
<keyword evidence="2" id="KW-1185">Reference proteome</keyword>
<dbReference type="eggNOG" id="ENOG502QVPV">
    <property type="taxonomic scope" value="Eukaryota"/>
</dbReference>
<dbReference type="AlphaFoldDB" id="B4MJP6"/>
<dbReference type="InParanoid" id="B4MJP6"/>
<dbReference type="OMA" id="GHSCAYI"/>
<dbReference type="Pfam" id="PF11901">
    <property type="entry name" value="DM9"/>
    <property type="match status" value="1"/>
</dbReference>
<reference evidence="1 2" key="1">
    <citation type="journal article" date="2007" name="Nature">
        <title>Evolution of genes and genomes on the Drosophila phylogeny.</title>
        <authorList>
            <consortium name="Drosophila 12 Genomes Consortium"/>
            <person name="Clark A.G."/>
            <person name="Eisen M.B."/>
            <person name="Smith D.R."/>
            <person name="Bergman C.M."/>
            <person name="Oliver B."/>
            <person name="Markow T.A."/>
            <person name="Kaufman T.C."/>
            <person name="Kellis M."/>
            <person name="Gelbart W."/>
            <person name="Iyer V.N."/>
            <person name="Pollard D.A."/>
            <person name="Sackton T.B."/>
            <person name="Larracuente A.M."/>
            <person name="Singh N.D."/>
            <person name="Abad J.P."/>
            <person name="Abt D.N."/>
            <person name="Adryan B."/>
            <person name="Aguade M."/>
            <person name="Akashi H."/>
            <person name="Anderson W.W."/>
            <person name="Aquadro C.F."/>
            <person name="Ardell D.H."/>
            <person name="Arguello R."/>
            <person name="Artieri C.G."/>
            <person name="Barbash D.A."/>
            <person name="Barker D."/>
            <person name="Barsanti P."/>
            <person name="Batterham P."/>
            <person name="Batzoglou S."/>
            <person name="Begun D."/>
            <person name="Bhutkar A."/>
            <person name="Blanco E."/>
            <person name="Bosak S.A."/>
            <person name="Bradley R.K."/>
            <person name="Brand A.D."/>
            <person name="Brent M.R."/>
            <person name="Brooks A.N."/>
            <person name="Brown R.H."/>
            <person name="Butlin R.K."/>
            <person name="Caggese C."/>
            <person name="Calvi B.R."/>
            <person name="Bernardo de Carvalho A."/>
            <person name="Caspi A."/>
            <person name="Castrezana S."/>
            <person name="Celniker S.E."/>
            <person name="Chang J.L."/>
            <person name="Chapple C."/>
            <person name="Chatterji S."/>
            <person name="Chinwalla A."/>
            <person name="Civetta A."/>
            <person name="Clifton S.W."/>
            <person name="Comeron J.M."/>
            <person name="Costello J.C."/>
            <person name="Coyne J.A."/>
            <person name="Daub J."/>
            <person name="David R.G."/>
            <person name="Delcher A.L."/>
            <person name="Delehaunty K."/>
            <person name="Do C.B."/>
            <person name="Ebling H."/>
            <person name="Edwards K."/>
            <person name="Eickbush T."/>
            <person name="Evans J.D."/>
            <person name="Filipski A."/>
            <person name="Findeiss S."/>
            <person name="Freyhult E."/>
            <person name="Fulton L."/>
            <person name="Fulton R."/>
            <person name="Garcia A.C."/>
            <person name="Gardiner A."/>
            <person name="Garfield D.A."/>
            <person name="Garvin B.E."/>
            <person name="Gibson G."/>
            <person name="Gilbert D."/>
            <person name="Gnerre S."/>
            <person name="Godfrey J."/>
            <person name="Good R."/>
            <person name="Gotea V."/>
            <person name="Gravely B."/>
            <person name="Greenberg A.J."/>
            <person name="Griffiths-Jones S."/>
            <person name="Gross S."/>
            <person name="Guigo R."/>
            <person name="Gustafson E.A."/>
            <person name="Haerty W."/>
            <person name="Hahn M.W."/>
            <person name="Halligan D.L."/>
            <person name="Halpern A.L."/>
            <person name="Halter G.M."/>
            <person name="Han M.V."/>
            <person name="Heger A."/>
            <person name="Hillier L."/>
            <person name="Hinrichs A.S."/>
            <person name="Holmes I."/>
            <person name="Hoskins R.A."/>
            <person name="Hubisz M.J."/>
            <person name="Hultmark D."/>
            <person name="Huntley M.A."/>
            <person name="Jaffe D.B."/>
            <person name="Jagadeeshan S."/>
            <person name="Jeck W.R."/>
            <person name="Johnson J."/>
            <person name="Jones C.D."/>
            <person name="Jordan W.C."/>
            <person name="Karpen G.H."/>
            <person name="Kataoka E."/>
            <person name="Keightley P.D."/>
            <person name="Kheradpour P."/>
            <person name="Kirkness E.F."/>
            <person name="Koerich L.B."/>
            <person name="Kristiansen K."/>
            <person name="Kudrna D."/>
            <person name="Kulathinal R.J."/>
            <person name="Kumar S."/>
            <person name="Kwok R."/>
            <person name="Lander E."/>
            <person name="Langley C.H."/>
            <person name="Lapoint R."/>
            <person name="Lazzaro B.P."/>
            <person name="Lee S.J."/>
            <person name="Levesque L."/>
            <person name="Li R."/>
            <person name="Lin C.F."/>
            <person name="Lin M.F."/>
            <person name="Lindblad-Toh K."/>
            <person name="Llopart A."/>
            <person name="Long M."/>
            <person name="Low L."/>
            <person name="Lozovsky E."/>
            <person name="Lu J."/>
            <person name="Luo M."/>
            <person name="Machado C.A."/>
            <person name="Makalowski W."/>
            <person name="Marzo M."/>
            <person name="Matsuda M."/>
            <person name="Matzkin L."/>
            <person name="McAllister B."/>
            <person name="McBride C.S."/>
            <person name="McKernan B."/>
            <person name="McKernan K."/>
            <person name="Mendez-Lago M."/>
            <person name="Minx P."/>
            <person name="Mollenhauer M.U."/>
            <person name="Montooth K."/>
            <person name="Mount S.M."/>
            <person name="Mu X."/>
            <person name="Myers E."/>
            <person name="Negre B."/>
            <person name="Newfeld S."/>
            <person name="Nielsen R."/>
            <person name="Noor M.A."/>
            <person name="O'Grady P."/>
            <person name="Pachter L."/>
            <person name="Papaceit M."/>
            <person name="Parisi M.J."/>
            <person name="Parisi M."/>
            <person name="Parts L."/>
            <person name="Pedersen J.S."/>
            <person name="Pesole G."/>
            <person name="Phillippy A.M."/>
            <person name="Ponting C.P."/>
            <person name="Pop M."/>
            <person name="Porcelli D."/>
            <person name="Powell J.R."/>
            <person name="Prohaska S."/>
            <person name="Pruitt K."/>
            <person name="Puig M."/>
            <person name="Quesneville H."/>
            <person name="Ram K.R."/>
            <person name="Rand D."/>
            <person name="Rasmussen M.D."/>
            <person name="Reed L.K."/>
            <person name="Reenan R."/>
            <person name="Reily A."/>
            <person name="Remington K.A."/>
            <person name="Rieger T.T."/>
            <person name="Ritchie M.G."/>
            <person name="Robin C."/>
            <person name="Rogers Y.H."/>
            <person name="Rohde C."/>
            <person name="Rozas J."/>
            <person name="Rubenfield M.J."/>
            <person name="Ruiz A."/>
            <person name="Russo S."/>
            <person name="Salzberg S.L."/>
            <person name="Sanchez-Gracia A."/>
            <person name="Saranga D.J."/>
            <person name="Sato H."/>
            <person name="Schaeffer S.W."/>
            <person name="Schatz M.C."/>
            <person name="Schlenke T."/>
            <person name="Schwartz R."/>
            <person name="Segarra C."/>
            <person name="Singh R.S."/>
            <person name="Sirot L."/>
            <person name="Sirota M."/>
            <person name="Sisneros N.B."/>
            <person name="Smith C.D."/>
            <person name="Smith T.F."/>
            <person name="Spieth J."/>
            <person name="Stage D.E."/>
            <person name="Stark A."/>
            <person name="Stephan W."/>
            <person name="Strausberg R.L."/>
            <person name="Strempel S."/>
            <person name="Sturgill D."/>
            <person name="Sutton G."/>
            <person name="Sutton G.G."/>
            <person name="Tao W."/>
            <person name="Teichmann S."/>
            <person name="Tobari Y.N."/>
            <person name="Tomimura Y."/>
            <person name="Tsolas J.M."/>
            <person name="Valente V.L."/>
            <person name="Venter E."/>
            <person name="Venter J.C."/>
            <person name="Vicario S."/>
            <person name="Vieira F.G."/>
            <person name="Vilella A.J."/>
            <person name="Villasante A."/>
            <person name="Walenz B."/>
            <person name="Wang J."/>
            <person name="Wasserman M."/>
            <person name="Watts T."/>
            <person name="Wilson D."/>
            <person name="Wilson R.K."/>
            <person name="Wing R.A."/>
            <person name="Wolfner M.F."/>
            <person name="Wong A."/>
            <person name="Wong G.K."/>
            <person name="Wu C.I."/>
            <person name="Wu G."/>
            <person name="Yamamoto D."/>
            <person name="Yang H.P."/>
            <person name="Yang S.P."/>
            <person name="Yorke J.A."/>
            <person name="Yoshida K."/>
            <person name="Zdobnov E."/>
            <person name="Zhang P."/>
            <person name="Zhang Y."/>
            <person name="Zimin A.V."/>
            <person name="Baldwin J."/>
            <person name="Abdouelleil A."/>
            <person name="Abdulkadir J."/>
            <person name="Abebe A."/>
            <person name="Abera B."/>
            <person name="Abreu J."/>
            <person name="Acer S.C."/>
            <person name="Aftuck L."/>
            <person name="Alexander A."/>
            <person name="An P."/>
            <person name="Anderson E."/>
            <person name="Anderson S."/>
            <person name="Arachi H."/>
            <person name="Azer M."/>
            <person name="Bachantsang P."/>
            <person name="Barry A."/>
            <person name="Bayul T."/>
            <person name="Berlin A."/>
            <person name="Bessette D."/>
            <person name="Bloom T."/>
            <person name="Blye J."/>
            <person name="Boguslavskiy L."/>
            <person name="Bonnet C."/>
            <person name="Boukhgalter B."/>
            <person name="Bourzgui I."/>
            <person name="Brown A."/>
            <person name="Cahill P."/>
            <person name="Channer S."/>
            <person name="Cheshatsang Y."/>
            <person name="Chuda L."/>
            <person name="Citroen M."/>
            <person name="Collymore A."/>
            <person name="Cooke P."/>
            <person name="Costello M."/>
            <person name="D'Aco K."/>
            <person name="Daza R."/>
            <person name="De Haan G."/>
            <person name="DeGray S."/>
            <person name="DeMaso C."/>
            <person name="Dhargay N."/>
            <person name="Dooley K."/>
            <person name="Dooley E."/>
            <person name="Doricent M."/>
            <person name="Dorje P."/>
            <person name="Dorjee K."/>
            <person name="Dupes A."/>
            <person name="Elong R."/>
            <person name="Falk J."/>
            <person name="Farina A."/>
            <person name="Faro S."/>
            <person name="Ferguson D."/>
            <person name="Fisher S."/>
            <person name="Foley C.D."/>
            <person name="Franke A."/>
            <person name="Friedrich D."/>
            <person name="Gadbois L."/>
            <person name="Gearin G."/>
            <person name="Gearin C.R."/>
            <person name="Giannoukos G."/>
            <person name="Goode T."/>
            <person name="Graham J."/>
            <person name="Grandbois E."/>
            <person name="Grewal S."/>
            <person name="Gyaltsen K."/>
            <person name="Hafez N."/>
            <person name="Hagos B."/>
            <person name="Hall J."/>
            <person name="Henson C."/>
            <person name="Hollinger A."/>
            <person name="Honan T."/>
            <person name="Huard M.D."/>
            <person name="Hughes L."/>
            <person name="Hurhula B."/>
            <person name="Husby M.E."/>
            <person name="Kamat A."/>
            <person name="Kanga B."/>
            <person name="Kashin S."/>
            <person name="Khazanovich D."/>
            <person name="Kisner P."/>
            <person name="Lance K."/>
            <person name="Lara M."/>
            <person name="Lee W."/>
            <person name="Lennon N."/>
            <person name="Letendre F."/>
            <person name="LeVine R."/>
            <person name="Lipovsky A."/>
            <person name="Liu X."/>
            <person name="Liu J."/>
            <person name="Liu S."/>
            <person name="Lokyitsang T."/>
            <person name="Lokyitsang Y."/>
            <person name="Lubonja R."/>
            <person name="Lui A."/>
            <person name="MacDonald P."/>
            <person name="Magnisalis V."/>
            <person name="Maru K."/>
            <person name="Matthews C."/>
            <person name="McCusker W."/>
            <person name="McDonough S."/>
            <person name="Mehta T."/>
            <person name="Meldrim J."/>
            <person name="Meneus L."/>
            <person name="Mihai O."/>
            <person name="Mihalev A."/>
            <person name="Mihova T."/>
            <person name="Mittelman R."/>
            <person name="Mlenga V."/>
            <person name="Montmayeur A."/>
            <person name="Mulrain L."/>
            <person name="Navidi A."/>
            <person name="Naylor J."/>
            <person name="Negash T."/>
            <person name="Nguyen T."/>
            <person name="Nguyen N."/>
            <person name="Nicol R."/>
            <person name="Norbu C."/>
            <person name="Norbu N."/>
            <person name="Novod N."/>
            <person name="O'Neill B."/>
            <person name="Osman S."/>
            <person name="Markiewicz E."/>
            <person name="Oyono O.L."/>
            <person name="Patti C."/>
            <person name="Phunkhang P."/>
            <person name="Pierre F."/>
            <person name="Priest M."/>
            <person name="Raghuraman S."/>
            <person name="Rege F."/>
            <person name="Reyes R."/>
            <person name="Rise C."/>
            <person name="Rogov P."/>
            <person name="Ross K."/>
            <person name="Ryan E."/>
            <person name="Settipalli S."/>
            <person name="Shea T."/>
            <person name="Sherpa N."/>
            <person name="Shi L."/>
            <person name="Shih D."/>
            <person name="Sparrow T."/>
            <person name="Spaulding J."/>
            <person name="Stalker J."/>
            <person name="Stange-Thomann N."/>
            <person name="Stavropoulos S."/>
            <person name="Stone C."/>
            <person name="Strader C."/>
            <person name="Tesfaye S."/>
            <person name="Thomson T."/>
            <person name="Thoulutsang Y."/>
            <person name="Thoulutsang D."/>
            <person name="Topham K."/>
            <person name="Topping I."/>
            <person name="Tsamla T."/>
            <person name="Vassiliev H."/>
            <person name="Vo A."/>
            <person name="Wangchuk T."/>
            <person name="Wangdi T."/>
            <person name="Weiand M."/>
            <person name="Wilkinson J."/>
            <person name="Wilson A."/>
            <person name="Yadav S."/>
            <person name="Young G."/>
            <person name="Yu Q."/>
            <person name="Zembek L."/>
            <person name="Zhong D."/>
            <person name="Zimmer A."/>
            <person name="Zwirko Z."/>
            <person name="Jaffe D.B."/>
            <person name="Alvarez P."/>
            <person name="Brockman W."/>
            <person name="Butler J."/>
            <person name="Chin C."/>
            <person name="Gnerre S."/>
            <person name="Grabherr M."/>
            <person name="Kleber M."/>
            <person name="Mauceli E."/>
            <person name="MacCallum I."/>
        </authorList>
    </citation>
    <scope>NUCLEOTIDE SEQUENCE [LARGE SCALE GENOMIC DNA]</scope>
    <source>
        <strain evidence="2">Tucson 14030-0811.24</strain>
    </source>
</reference>
<dbReference type="Proteomes" id="UP000007798">
    <property type="component" value="Unassembled WGS sequence"/>
</dbReference>
<dbReference type="PANTHER" id="PTHR31649">
    <property type="entry name" value="AGAP009604-PA"/>
    <property type="match status" value="1"/>
</dbReference>
<name>B4MJP6_DROWI</name>
<dbReference type="SMART" id="SM00696">
    <property type="entry name" value="DM9"/>
    <property type="match status" value="2"/>
</dbReference>
<evidence type="ECO:0000313" key="1">
    <source>
        <dbReference type="EMBL" id="EDW72335.1"/>
    </source>
</evidence>
<dbReference type="PANTHER" id="PTHR31649:SF10">
    <property type="entry name" value="IP19903P-RELATED"/>
    <property type="match status" value="1"/>
</dbReference>
<dbReference type="OrthoDB" id="1925699at2759"/>
<evidence type="ECO:0000313" key="2">
    <source>
        <dbReference type="Proteomes" id="UP000007798"/>
    </source>
</evidence>
<dbReference type="HOGENOM" id="CLU_112596_2_1_1"/>
<organism evidence="1 2">
    <name type="scientific">Drosophila willistoni</name>
    <name type="common">Fruit fly</name>
    <dbReference type="NCBI Taxonomy" id="7260"/>
    <lineage>
        <taxon>Eukaryota</taxon>
        <taxon>Metazoa</taxon>
        <taxon>Ecdysozoa</taxon>
        <taxon>Arthropoda</taxon>
        <taxon>Hexapoda</taxon>
        <taxon>Insecta</taxon>
        <taxon>Pterygota</taxon>
        <taxon>Neoptera</taxon>
        <taxon>Endopterygota</taxon>
        <taxon>Diptera</taxon>
        <taxon>Brachycera</taxon>
        <taxon>Muscomorpha</taxon>
        <taxon>Ephydroidea</taxon>
        <taxon>Drosophilidae</taxon>
        <taxon>Drosophila</taxon>
        <taxon>Sophophora</taxon>
    </lineage>
</organism>
<dbReference type="KEGG" id="dwi:6638250"/>
<dbReference type="PhylomeDB" id="B4MJP6"/>
<proteinExistence type="predicted"/>
<accession>B4MJP6</accession>
<sequence>MGHWVRSSSNSPLPHNAFHAGHDTDGSGIYVGRCMYEGDLSPAKVIPSKHAAYVSHGGKEHNVSSYEVLVGHGYAWAPSSDGRVPRHAISTGKTRTGEPLYVGRASHSNSVIVGKVHPSHGCLYVPFGGQEITIKSYEVLVKH</sequence>